<dbReference type="PANTHER" id="PTHR33881:SF17">
    <property type="entry name" value="EGF-LIKE DOMAIN-CONTAINING PROTEIN"/>
    <property type="match status" value="1"/>
</dbReference>
<dbReference type="Proteomes" id="UP000824469">
    <property type="component" value="Unassembled WGS sequence"/>
</dbReference>
<keyword evidence="3" id="KW-1185">Reference proteome</keyword>
<name>A0AA38LAK6_TAXCH</name>
<dbReference type="SMART" id="SM00181">
    <property type="entry name" value="EGF"/>
    <property type="match status" value="2"/>
</dbReference>
<dbReference type="InterPro" id="IPR000742">
    <property type="entry name" value="EGF"/>
</dbReference>
<feature type="domain" description="EGF-like" evidence="1">
    <location>
        <begin position="81"/>
        <end position="122"/>
    </location>
</feature>
<dbReference type="OMA" id="TGMVMWS"/>
<proteinExistence type="predicted"/>
<comment type="caution">
    <text evidence="2">The sequence shown here is derived from an EMBL/GenBank/DDBJ whole genome shotgun (WGS) entry which is preliminary data.</text>
</comment>
<reference evidence="2 3" key="1">
    <citation type="journal article" date="2021" name="Nat. Plants">
        <title>The Taxus genome provides insights into paclitaxel biosynthesis.</title>
        <authorList>
            <person name="Xiong X."/>
            <person name="Gou J."/>
            <person name="Liao Q."/>
            <person name="Li Y."/>
            <person name="Zhou Q."/>
            <person name="Bi G."/>
            <person name="Li C."/>
            <person name="Du R."/>
            <person name="Wang X."/>
            <person name="Sun T."/>
            <person name="Guo L."/>
            <person name="Liang H."/>
            <person name="Lu P."/>
            <person name="Wu Y."/>
            <person name="Zhang Z."/>
            <person name="Ro D.K."/>
            <person name="Shang Y."/>
            <person name="Huang S."/>
            <person name="Yan J."/>
        </authorList>
    </citation>
    <scope>NUCLEOTIDE SEQUENCE [LARGE SCALE GENOMIC DNA]</scope>
    <source>
        <strain evidence="2">Ta-2019</strain>
    </source>
</reference>
<gene>
    <name evidence="2" type="ORF">KI387_023062</name>
</gene>
<dbReference type="EMBL" id="JAHRHJ020000005">
    <property type="protein sequence ID" value="KAH9314435.1"/>
    <property type="molecule type" value="Genomic_DNA"/>
</dbReference>
<sequence length="180" mass="19235">SDPCKSVNCGNGTCVTTKEAPFVKCDCKEGWKQPDLYVDLPFQPCVVPNCTIDYTCTGSSRLSPAAAPSSALPKLNNPLNPCSYNVCGAGICTLKSNSTIEYQCECFSGYGNIMNLTWGFCSRECELQKDCSRIGVSISGNVTTNDSATSDAQGSLIFLKENSHLVTGSILATLMMLLVK</sequence>
<organism evidence="2 3">
    <name type="scientific">Taxus chinensis</name>
    <name type="common">Chinese yew</name>
    <name type="synonym">Taxus wallichiana var. chinensis</name>
    <dbReference type="NCBI Taxonomy" id="29808"/>
    <lineage>
        <taxon>Eukaryota</taxon>
        <taxon>Viridiplantae</taxon>
        <taxon>Streptophyta</taxon>
        <taxon>Embryophyta</taxon>
        <taxon>Tracheophyta</taxon>
        <taxon>Spermatophyta</taxon>
        <taxon>Pinopsida</taxon>
        <taxon>Pinidae</taxon>
        <taxon>Conifers II</taxon>
        <taxon>Cupressales</taxon>
        <taxon>Taxaceae</taxon>
        <taxon>Taxus</taxon>
    </lineage>
</organism>
<accession>A0AA38LAK6</accession>
<protein>
    <recommendedName>
        <fullName evidence="1">EGF-like domain-containing protein</fullName>
    </recommendedName>
</protein>
<dbReference type="PANTHER" id="PTHR33881">
    <property type="entry name" value="NEUROGENIC LOCUS NOTCH-LIKE PROTEIN"/>
    <property type="match status" value="1"/>
</dbReference>
<evidence type="ECO:0000259" key="1">
    <source>
        <dbReference type="SMART" id="SM00181"/>
    </source>
</evidence>
<evidence type="ECO:0000313" key="3">
    <source>
        <dbReference type="Proteomes" id="UP000824469"/>
    </source>
</evidence>
<feature type="domain" description="EGF-like" evidence="1">
    <location>
        <begin position="3"/>
        <end position="51"/>
    </location>
</feature>
<dbReference type="AlphaFoldDB" id="A0AA38LAK6"/>
<feature type="non-terminal residue" evidence="2">
    <location>
        <position position="180"/>
    </location>
</feature>
<evidence type="ECO:0000313" key="2">
    <source>
        <dbReference type="EMBL" id="KAH9314435.1"/>
    </source>
</evidence>